<dbReference type="InterPro" id="IPR001119">
    <property type="entry name" value="SLH_dom"/>
</dbReference>
<sequence length="2000" mass="207756">MLKKLGKIGLAFILVIGLLPMISLRAYAATPSFTKTVDFPIQPPVTNASGKNVSDVDVLPDGSTAVVLNTFAYQGYSYVYSYFLKIFDSTGAPKADVPLSNLMDTYYQMTDVNMLALSDGRILITYHKSDSSPNNLQLGAAKENTPNAYFMVLNQSGQKVVGQTQINTYSAASTPALTRFVSITELSDGNIAFSWQRNDNISTATRVFTVEGDPVSGETLLVSHNASMSYVSAGDGVYMVAYNSGVGPQSDKIYLKIFSNNGDLINTIDKGIRTNEKQLYLSTLNNGNFMFSQYYYVTDSSTVSLYDKNGTSKGDFTVSGSLGESSAAIYRNGANPGFVTVSMDPTSTNAINDAYNNFKEWSGTQYAYLNYYDNDGSLVFTSDQPVDSAPVAMQGFNEATWMYAVEYYPSFRLYPTFGDKLVLVTTDNTDADHYRITAKIFETGAPAPAAIIDYAAEQLTGLTPNSAYSVNNGTAVTATADGKLAIDISWFGTSVSIVKKGDGSTTTDSPAQTLIIPSRPGAPTGVTATNETAISAKDGTLTNLTTAMEYKKGVAGTWTNISGATVTGLVPDMYYVRTKATVTAFASEAKSVTVATFVATPEVTPAAIIDYTAEQLTGLAPNGAYTVNGTAVTATTDGKLAINSGWLGTSLSIVKKGNGSTTLDSAAQTLSIPPRAGAPTGVIATDETEISANNGTLTNVTTEMEFKKGTAGVWTSVAGETVTGLDPDTYYVRTKATTTAFASEAKSVTVATFVPTPEAAPVATIDYVAEQLTGLTPSGSYTVNGTLVTATVDGELTIDSSWLGTSLSIVKKGNSSTTTDSTAQTLSIPIRPGAPIGITATDETAINANNGTLTNVTTEMEYKKGVAGAWKDVPGETVTGLTPDTYHVRTKATGAAFASASVQVAVVAFVATPEVAPAAVIDYSAEQLTGLTPNGSYTVNGASVTATANGKLAIGSSWLGTSLSLVKKGNGTTTTDSAAQTLSIPSRAGVPTGVTATDETAINANDGTLTNVTNALEYKKGTAGAWIDVSGTTVTGLTPDTYYLRTKATMTAFASEAKSVTVATFVPTPEATPTGIIDYAAEQLTGLTPSGSYTVNGTAVTATADGKLAINSSWIGTSLSIVKKGNSSTTTDSAAQTLSIPSRSVAPTGVTATGETGLNTNDGALLNVTPAMEYKKGTAGAWSDVPGTSVTGLTPDTYYVRTKATATAFTSASVQVTVSAFTKTPEATPAAVIDYATEQLVGLTPSGTYMLNDTAITVPVDGKLEIDSSWLGTSLSIIKIGDGSTTTDSAVQTLSIPSRAAAPVGVTVTDVTYNGANNGTIQNLTVHMEYKIGSTGLWTEVTDTMITDLAPDTYYVREKATATAFASIAAQVNVHDSNAVIPYAPEVTADDQNNTIVGLDTSMEFSVDDGPYVRYDGTNLPDLSGEHNVKVRVVASGSVPAGPATTLIFTINLLIPAGGLNVSAIDPSGSANNGYTQITVTPTLAEGHKLFYKNFGAGSIVVPNVGDVLIGYTLVGSEGLVPAANGDTIGIAEVDADGKVVKYGSATAAVAADTVTPGTDPVSPGTGSNSNSGTTTGNANTVVTDVIVLVNGKEENAGKATTTTSGNVRTTIIVVDPAKLLAKLDAEGNGAVVTVPVTLDSNIIVAELNGQIIKNMENASATLVFQTSKGTYTLAADEINISALAKKLGNGLKLEDITLKITISETSASMNQVVAGAASRGGFTLVAPSLDFVVTATYGTSTVEVSQFNAYVERIVPLPGGTDPNRITTGVVVEPDGTVRHVPTRFVQKDGKYYAVIKSVTNSSYSVIWHPLTFADVENHWAKDAVNDMGSRLVINGVNKTTFNPNADITRAEFAAIIVRGLGLKLGEGKTAFADVAANSWYAGAVETAYEYGLITGFEDGTFQPNAPITREQAMNIIAKAMKLTGLADQTGTVDATSILAAFTDAGNIGVWAKDSLALAAKAGLISGRGDNKLEAKANVTRAEVAVLIQRLLQKSGLID</sequence>
<dbReference type="PANTHER" id="PTHR43308:SF5">
    <property type="entry name" value="S-LAYER PROTEIN _ PEPTIDOGLYCAN ENDO-BETA-N-ACETYLGLUCOSAMINIDASE"/>
    <property type="match status" value="1"/>
</dbReference>
<gene>
    <name evidence="4" type="ORF">UQ64_03195</name>
</gene>
<dbReference type="PANTHER" id="PTHR43308">
    <property type="entry name" value="OUTER MEMBRANE PROTEIN ALPHA-RELATED"/>
    <property type="match status" value="1"/>
</dbReference>
<accession>A0A0W1APC1</accession>
<dbReference type="InterPro" id="IPR051465">
    <property type="entry name" value="Cell_Envelope_Struct_Comp"/>
</dbReference>
<dbReference type="InterPro" id="IPR040751">
    <property type="entry name" value="SbsC_C"/>
</dbReference>
<organism evidence="4 5">
    <name type="scientific">Paenibacillus etheri</name>
    <dbReference type="NCBI Taxonomy" id="1306852"/>
    <lineage>
        <taxon>Bacteria</taxon>
        <taxon>Bacillati</taxon>
        <taxon>Bacillota</taxon>
        <taxon>Bacilli</taxon>
        <taxon>Bacillales</taxon>
        <taxon>Paenibacillaceae</taxon>
        <taxon>Paenibacillus</taxon>
    </lineage>
</organism>
<feature type="domain" description="SLH" evidence="3">
    <location>
        <begin position="1809"/>
        <end position="1868"/>
    </location>
</feature>
<reference evidence="4 5" key="1">
    <citation type="journal article" date="2015" name="Int. Biodeterior. Biodegradation">
        <title>Physiological and genetic screening methods for the isolation of methyl tert-butyl ether-degrading bacteria for bioremediation purposes.</title>
        <authorList>
            <person name="Guisado I.M."/>
            <person name="Purswani J."/>
            <person name="Gonzalez Lopez J."/>
            <person name="Pozo C."/>
        </authorList>
    </citation>
    <scope>NUCLEOTIDE SEQUENCE [LARGE SCALE GENOMIC DNA]</scope>
    <source>
        <strain evidence="4 5">SH7</strain>
    </source>
</reference>
<dbReference type="Pfam" id="PF00395">
    <property type="entry name" value="SLH"/>
    <property type="match status" value="3"/>
</dbReference>
<feature type="chain" id="PRO_5006920018" description="SLH domain-containing protein" evidence="2">
    <location>
        <begin position="29"/>
        <end position="2000"/>
    </location>
</feature>
<dbReference type="PROSITE" id="PS51272">
    <property type="entry name" value="SLH"/>
    <property type="match status" value="3"/>
</dbReference>
<dbReference type="Proteomes" id="UP000054709">
    <property type="component" value="Unassembled WGS sequence"/>
</dbReference>
<keyword evidence="2" id="KW-0732">Signal</keyword>
<evidence type="ECO:0000259" key="3">
    <source>
        <dbReference type="PROSITE" id="PS51272"/>
    </source>
</evidence>
<keyword evidence="5" id="KW-1185">Reference proteome</keyword>
<evidence type="ECO:0000256" key="1">
    <source>
        <dbReference type="SAM" id="MobiDB-lite"/>
    </source>
</evidence>
<comment type="caution">
    <text evidence="4">The sequence shown here is derived from an EMBL/GenBank/DDBJ whole genome shotgun (WGS) entry which is preliminary data.</text>
</comment>
<feature type="domain" description="SLH" evidence="3">
    <location>
        <begin position="1940"/>
        <end position="2000"/>
    </location>
</feature>
<dbReference type="EMBL" id="LCZJ02000098">
    <property type="protein sequence ID" value="KTD83149.1"/>
    <property type="molecule type" value="Genomic_DNA"/>
</dbReference>
<evidence type="ECO:0000313" key="5">
    <source>
        <dbReference type="Proteomes" id="UP000054709"/>
    </source>
</evidence>
<evidence type="ECO:0000256" key="2">
    <source>
        <dbReference type="SAM" id="SignalP"/>
    </source>
</evidence>
<proteinExistence type="predicted"/>
<dbReference type="RefSeq" id="WP_060626943.1">
    <property type="nucleotide sequence ID" value="NZ_LCZJ02000098.1"/>
</dbReference>
<dbReference type="Pfam" id="PF18316">
    <property type="entry name" value="S-l_SbsC_C"/>
    <property type="match status" value="1"/>
</dbReference>
<protein>
    <recommendedName>
        <fullName evidence="3">SLH domain-containing protein</fullName>
    </recommendedName>
</protein>
<feature type="region of interest" description="Disordered" evidence="1">
    <location>
        <begin position="1554"/>
        <end position="1577"/>
    </location>
</feature>
<name>A0A0W1APC1_9BACL</name>
<evidence type="ECO:0000313" key="4">
    <source>
        <dbReference type="EMBL" id="KTD83149.1"/>
    </source>
</evidence>
<feature type="domain" description="SLH" evidence="3">
    <location>
        <begin position="1869"/>
        <end position="1932"/>
    </location>
</feature>
<feature type="signal peptide" evidence="2">
    <location>
        <begin position="1"/>
        <end position="28"/>
    </location>
</feature>